<protein>
    <submittedName>
        <fullName evidence="2">Uncharacterized protein</fullName>
    </submittedName>
</protein>
<dbReference type="EMBL" id="HBIC01047378">
    <property type="protein sequence ID" value="CAE0295297.1"/>
    <property type="molecule type" value="Transcribed_RNA"/>
</dbReference>
<feature type="transmembrane region" description="Helical" evidence="1">
    <location>
        <begin position="99"/>
        <end position="121"/>
    </location>
</feature>
<gene>
    <name evidence="2" type="ORF">SELO1098_LOCUS24149</name>
</gene>
<dbReference type="GO" id="GO:0016788">
    <property type="term" value="F:hydrolase activity, acting on ester bonds"/>
    <property type="evidence" value="ECO:0007669"/>
    <property type="project" value="InterPro"/>
</dbReference>
<keyword evidence="1" id="KW-0812">Transmembrane</keyword>
<evidence type="ECO:0000313" key="2">
    <source>
        <dbReference type="EMBL" id="CAE0295297.1"/>
    </source>
</evidence>
<name>A0A7S3HHT8_9STRA</name>
<accession>A0A7S3HHT8</accession>
<dbReference type="InterPro" id="IPR008947">
    <property type="entry name" value="PLipase_C/P1_nuclease_dom_sf"/>
</dbReference>
<evidence type="ECO:0000256" key="1">
    <source>
        <dbReference type="SAM" id="Phobius"/>
    </source>
</evidence>
<dbReference type="AlphaFoldDB" id="A0A7S3HHT8"/>
<keyword evidence="1" id="KW-1133">Transmembrane helix</keyword>
<keyword evidence="1" id="KW-0472">Membrane</keyword>
<proteinExistence type="predicted"/>
<reference evidence="2" key="1">
    <citation type="submission" date="2021-01" db="EMBL/GenBank/DDBJ databases">
        <authorList>
            <person name="Corre E."/>
            <person name="Pelletier E."/>
            <person name="Niang G."/>
            <person name="Scheremetjew M."/>
            <person name="Finn R."/>
            <person name="Kale V."/>
            <person name="Holt S."/>
            <person name="Cochrane G."/>
            <person name="Meng A."/>
            <person name="Brown T."/>
            <person name="Cohen L."/>
        </authorList>
    </citation>
    <scope>NUCLEOTIDE SEQUENCE</scope>
    <source>
        <strain evidence="2">CCAP 955/1</strain>
    </source>
</reference>
<sequence length="138" mass="15681">MPTEHFREWAKQVAEATCTQVYSAMEVNHADGTRSIDNPFRADDALIQKWTNLANEFTAVGGIRLAFVLNEILEHKKHKAAHKEGRGVHHRHRSWKKNFVTNAFIAAIVVPLTLFGLRFHLQLGGPGLMQFMRGHLKT</sequence>
<dbReference type="Gene3D" id="1.10.575.10">
    <property type="entry name" value="P1 Nuclease"/>
    <property type="match status" value="1"/>
</dbReference>
<organism evidence="2">
    <name type="scientific">Spumella elongata</name>
    <dbReference type="NCBI Taxonomy" id="89044"/>
    <lineage>
        <taxon>Eukaryota</taxon>
        <taxon>Sar</taxon>
        <taxon>Stramenopiles</taxon>
        <taxon>Ochrophyta</taxon>
        <taxon>Chrysophyceae</taxon>
        <taxon>Chromulinales</taxon>
        <taxon>Chromulinaceae</taxon>
        <taxon>Spumella</taxon>
    </lineage>
</organism>